<dbReference type="InterPro" id="IPR011050">
    <property type="entry name" value="Pectin_lyase_fold/virulence"/>
</dbReference>
<evidence type="ECO:0000259" key="2">
    <source>
        <dbReference type="Pfam" id="PF13229"/>
    </source>
</evidence>
<dbReference type="Proteomes" id="UP001281761">
    <property type="component" value="Unassembled WGS sequence"/>
</dbReference>
<evidence type="ECO:0000256" key="1">
    <source>
        <dbReference type="SAM" id="SignalP"/>
    </source>
</evidence>
<accession>A0ABQ9X828</accession>
<proteinExistence type="predicted"/>
<organism evidence="3 4">
    <name type="scientific">Blattamonas nauphoetae</name>
    <dbReference type="NCBI Taxonomy" id="2049346"/>
    <lineage>
        <taxon>Eukaryota</taxon>
        <taxon>Metamonada</taxon>
        <taxon>Preaxostyla</taxon>
        <taxon>Oxymonadida</taxon>
        <taxon>Blattamonas</taxon>
    </lineage>
</organism>
<keyword evidence="4" id="KW-1185">Reference proteome</keyword>
<dbReference type="Pfam" id="PF13229">
    <property type="entry name" value="Beta_helix"/>
    <property type="match status" value="1"/>
</dbReference>
<sequence>MLILIAIPFIFSTSVFYVDPIQPDSLHSDRTKSLSKVILLDSTECFSDQTANFSTPIPAVITTESLGVDSLLVLWNTTASFTTYNFNPTESRIATLHDRSQLLVRNSELTLTHATSPFYVSSSGVVLDQITIVSKTPVFSLVVGQTSSDFIHLLNSNITSLNILPSQTLLGSSISNVLVKNSHFSNIARNERGEFVCETNTSNEEIYSSSFRNVTDGIYGSVVRGLFGATTFRLHSTHISDAFLTPSNEEDIRTEGEMCFGENAVLTNCVFERCTAKVLPGAALYSMSLQTTVKECIFRECYTPSCGGAIAVIPFLLSSSVFRIESSKIIDCSTTVGAGGFFVVAGKHTLDKLLVENCHTIGIAGGGFLWGRSEDIEIHQSRFESCHATAAVGGLYIQNLFSADTIIDSQTTFINCSSFVVGGLCVNSEKIDLINVRFRNCNATGAGFGGAFVVSKNGVVQDVLFEECWAKHLSDAAGLFFIKLPWSDSKTEVKFNIENLMIDGKKEDAVVKVNPSLTLLCYDVNKLIFPIASNLVNVVSSYLQKVLSVGTELNTTSHNSLLTPFQEEEKMFTTFLEQYEATSHTDSAFTFLAAVHNDLPSVPSIPSIPEATYTDKTAELTKTGRDPRRDRKVKDANGSYRASISLIQVMGILVLCLGFKF</sequence>
<feature type="signal peptide" evidence="1">
    <location>
        <begin position="1"/>
        <end position="17"/>
    </location>
</feature>
<dbReference type="EMBL" id="JARBJD010000180">
    <property type="protein sequence ID" value="KAK2948247.1"/>
    <property type="molecule type" value="Genomic_DNA"/>
</dbReference>
<comment type="caution">
    <text evidence="3">The sequence shown here is derived from an EMBL/GenBank/DDBJ whole genome shotgun (WGS) entry which is preliminary data.</text>
</comment>
<feature type="chain" id="PRO_5046222523" description="Right handed beta helix domain-containing protein" evidence="1">
    <location>
        <begin position="18"/>
        <end position="661"/>
    </location>
</feature>
<dbReference type="SUPFAM" id="SSF51126">
    <property type="entry name" value="Pectin lyase-like"/>
    <property type="match status" value="1"/>
</dbReference>
<evidence type="ECO:0000313" key="3">
    <source>
        <dbReference type="EMBL" id="KAK2948247.1"/>
    </source>
</evidence>
<protein>
    <recommendedName>
        <fullName evidence="2">Right handed beta helix domain-containing protein</fullName>
    </recommendedName>
</protein>
<feature type="domain" description="Right handed beta helix" evidence="2">
    <location>
        <begin position="247"/>
        <end position="383"/>
    </location>
</feature>
<gene>
    <name evidence="3" type="ORF">BLNAU_16783</name>
</gene>
<evidence type="ECO:0000313" key="4">
    <source>
        <dbReference type="Proteomes" id="UP001281761"/>
    </source>
</evidence>
<reference evidence="3 4" key="1">
    <citation type="journal article" date="2022" name="bioRxiv">
        <title>Genomics of Preaxostyla Flagellates Illuminates Evolutionary Transitions and the Path Towards Mitochondrial Loss.</title>
        <authorList>
            <person name="Novak L.V.F."/>
            <person name="Treitli S.C."/>
            <person name="Pyrih J."/>
            <person name="Halakuc P."/>
            <person name="Pipaliya S.V."/>
            <person name="Vacek V."/>
            <person name="Brzon O."/>
            <person name="Soukal P."/>
            <person name="Eme L."/>
            <person name="Dacks J.B."/>
            <person name="Karnkowska A."/>
            <person name="Elias M."/>
            <person name="Hampl V."/>
        </authorList>
    </citation>
    <scope>NUCLEOTIDE SEQUENCE [LARGE SCALE GENOMIC DNA]</scope>
    <source>
        <strain evidence="3">NAU3</strain>
        <tissue evidence="3">Gut</tissue>
    </source>
</reference>
<name>A0ABQ9X828_9EUKA</name>
<dbReference type="InterPro" id="IPR039448">
    <property type="entry name" value="Beta_helix"/>
</dbReference>
<keyword evidence="1" id="KW-0732">Signal</keyword>